<dbReference type="Pfam" id="PF13432">
    <property type="entry name" value="TPR_16"/>
    <property type="match status" value="1"/>
</dbReference>
<accession>A0A1S9ZMC7</accession>
<protein>
    <submittedName>
        <fullName evidence="1">Pilus assembly protein</fullName>
    </submittedName>
</protein>
<sequence length="190" mass="21056">MIMVTGAVLSACQSTPPPPKNNPQLAQIRTQIAVSLLDMGQLDQAKQQLDAALSADRQFAPAYRTLAKVYQASEDAAHQAKARRLFEQAIALNPEDMQSHMDYGLYLVQMGDLSGALTYFDKPSRAIGYEGRVIAIENMAYIYYHQYQAAKLPTEDMYHNAKAALERALASGTQNGEIKKSYDKLLSDHN</sequence>
<reference evidence="1 2" key="1">
    <citation type="submission" date="2017-02" db="EMBL/GenBank/DDBJ databases">
        <title>Draft genome sequence of Moraxella canis CCUG 8415A type strain.</title>
        <authorList>
            <person name="Engstrom-Jakobsson H."/>
            <person name="Salva-Serra F."/>
            <person name="Thorell K."/>
            <person name="Gonzales-Siles L."/>
            <person name="Karlsson R."/>
            <person name="Boulund F."/>
            <person name="Engstrand L."/>
            <person name="Moore E."/>
        </authorList>
    </citation>
    <scope>NUCLEOTIDE SEQUENCE [LARGE SCALE GENOMIC DNA]</scope>
    <source>
        <strain evidence="1 2">CCUG 8415A</strain>
    </source>
</reference>
<dbReference type="EMBL" id="MUXT01000004">
    <property type="protein sequence ID" value="OOR84729.1"/>
    <property type="molecule type" value="Genomic_DNA"/>
</dbReference>
<dbReference type="InterPro" id="IPR011990">
    <property type="entry name" value="TPR-like_helical_dom_sf"/>
</dbReference>
<dbReference type="SMART" id="SM00028">
    <property type="entry name" value="TPR"/>
    <property type="match status" value="2"/>
</dbReference>
<dbReference type="InterPro" id="IPR019734">
    <property type="entry name" value="TPR_rpt"/>
</dbReference>
<evidence type="ECO:0000313" key="1">
    <source>
        <dbReference type="EMBL" id="OOR84729.1"/>
    </source>
</evidence>
<dbReference type="Pfam" id="PF13181">
    <property type="entry name" value="TPR_8"/>
    <property type="match status" value="1"/>
</dbReference>
<dbReference type="SUPFAM" id="SSF48452">
    <property type="entry name" value="TPR-like"/>
    <property type="match status" value="1"/>
</dbReference>
<proteinExistence type="predicted"/>
<name>A0A1S9ZMC7_9GAMM</name>
<organism evidence="1 2">
    <name type="scientific">Moraxella canis</name>
    <dbReference type="NCBI Taxonomy" id="90239"/>
    <lineage>
        <taxon>Bacteria</taxon>
        <taxon>Pseudomonadati</taxon>
        <taxon>Pseudomonadota</taxon>
        <taxon>Gammaproteobacteria</taxon>
        <taxon>Moraxellales</taxon>
        <taxon>Moraxellaceae</taxon>
        <taxon>Moraxella</taxon>
    </lineage>
</organism>
<dbReference type="Gene3D" id="1.25.40.10">
    <property type="entry name" value="Tetratricopeptide repeat domain"/>
    <property type="match status" value="1"/>
</dbReference>
<evidence type="ECO:0000313" key="2">
    <source>
        <dbReference type="Proteomes" id="UP000190322"/>
    </source>
</evidence>
<dbReference type="Proteomes" id="UP000190322">
    <property type="component" value="Unassembled WGS sequence"/>
</dbReference>
<comment type="caution">
    <text evidence="1">The sequence shown here is derived from an EMBL/GenBank/DDBJ whole genome shotgun (WGS) entry which is preliminary data.</text>
</comment>
<dbReference type="RefSeq" id="WP_078255764.1">
    <property type="nucleotide sequence ID" value="NZ_MUXT01000004.1"/>
</dbReference>
<gene>
    <name evidence="1" type="ORF">B0180_03715</name>
</gene>
<dbReference type="AlphaFoldDB" id="A0A1S9ZMC7"/>